<dbReference type="SUPFAM" id="SSF48108">
    <property type="entry name" value="Carbamoyl phosphate synthetase, large subunit connection domain"/>
    <property type="match status" value="1"/>
</dbReference>
<evidence type="ECO:0000256" key="19">
    <source>
        <dbReference type="ARBA" id="ARBA00047359"/>
    </source>
</evidence>
<dbReference type="GO" id="GO:0006541">
    <property type="term" value="P:glutamine metabolic process"/>
    <property type="evidence" value="ECO:0007669"/>
    <property type="project" value="TreeGrafter"/>
</dbReference>
<dbReference type="InterPro" id="IPR006275">
    <property type="entry name" value="CPSase_lsu"/>
</dbReference>
<evidence type="ECO:0000256" key="10">
    <source>
        <dbReference type="ARBA" id="ARBA00022741"/>
    </source>
</evidence>
<evidence type="ECO:0000256" key="6">
    <source>
        <dbReference type="ARBA" id="ARBA00022598"/>
    </source>
</evidence>
<gene>
    <name evidence="24" type="ORF">RMAR00112_LOCUS21275</name>
    <name evidence="25" type="ORF">RMAR00112_LOCUS21280</name>
</gene>
<protein>
    <recommendedName>
        <fullName evidence="20">Carbamoyl phosphate synthase arginine-specific large chain, chloroplastic</fullName>
        <ecNumber evidence="15">6.3.4.16</ecNumber>
        <ecNumber evidence="4">6.3.5.5</ecNumber>
    </recommendedName>
    <alternativeName>
        <fullName evidence="17">Ammonium-dependent carbamoyl phosphate synthetase</fullName>
    </alternativeName>
    <alternativeName>
        <fullName evidence="16">Arginine-specific carbamoyl phosphate synthetase, ammonia chain</fullName>
    </alternativeName>
    <alternativeName>
        <fullName evidence="18">Glutamine-dependent carbamoyl phosphate synthetase</fullName>
    </alternativeName>
</protein>
<dbReference type="InterPro" id="IPR036914">
    <property type="entry name" value="MGS-like_dom_sf"/>
</dbReference>
<dbReference type="SUPFAM" id="SSF56059">
    <property type="entry name" value="Glutathione synthetase ATP-binding domain-like"/>
    <property type="match status" value="2"/>
</dbReference>
<keyword evidence="9" id="KW-0677">Repeat</keyword>
<keyword evidence="6" id="KW-0436">Ligase</keyword>
<dbReference type="Pfam" id="PF02786">
    <property type="entry name" value="CPSase_L_D2"/>
    <property type="match status" value="2"/>
</dbReference>
<dbReference type="GO" id="GO:0005524">
    <property type="term" value="F:ATP binding"/>
    <property type="evidence" value="ECO:0007669"/>
    <property type="project" value="UniProtKB-UniRule"/>
</dbReference>
<evidence type="ECO:0000256" key="8">
    <source>
        <dbReference type="ARBA" id="ARBA00022723"/>
    </source>
</evidence>
<evidence type="ECO:0000259" key="22">
    <source>
        <dbReference type="PROSITE" id="PS50975"/>
    </source>
</evidence>
<dbReference type="Gene3D" id="3.30.1490.20">
    <property type="entry name" value="ATP-grasp fold, A domain"/>
    <property type="match status" value="1"/>
</dbReference>
<dbReference type="Gene3D" id="3.40.50.20">
    <property type="match status" value="2"/>
</dbReference>
<dbReference type="PROSITE" id="PS51855">
    <property type="entry name" value="MGS"/>
    <property type="match status" value="1"/>
</dbReference>
<dbReference type="InterPro" id="IPR036897">
    <property type="entry name" value="CarbamoylP_synth_lsu_oligo_sf"/>
</dbReference>
<evidence type="ECO:0000256" key="5">
    <source>
        <dbReference type="ARBA" id="ARBA00022571"/>
    </source>
</evidence>
<dbReference type="InterPro" id="IPR005479">
    <property type="entry name" value="CPAse_ATP-bd"/>
</dbReference>
<dbReference type="InterPro" id="IPR013815">
    <property type="entry name" value="ATP_grasp_subdomain_1"/>
</dbReference>
<dbReference type="GO" id="GO:0046872">
    <property type="term" value="F:metal ion binding"/>
    <property type="evidence" value="ECO:0007669"/>
    <property type="project" value="UniProtKB-KW"/>
</dbReference>
<evidence type="ECO:0000256" key="17">
    <source>
        <dbReference type="ARBA" id="ARBA00044318"/>
    </source>
</evidence>
<dbReference type="PROSITE" id="PS00867">
    <property type="entry name" value="CPSASE_2"/>
    <property type="match status" value="2"/>
</dbReference>
<dbReference type="GO" id="GO:0006526">
    <property type="term" value="P:L-arginine biosynthetic process"/>
    <property type="evidence" value="ECO:0007669"/>
    <property type="project" value="UniProtKB-KW"/>
</dbReference>
<dbReference type="EC" id="6.3.4.16" evidence="15"/>
<dbReference type="UniPathway" id="UPA00070">
    <property type="reaction ID" value="UER00115"/>
</dbReference>
<dbReference type="Pfam" id="PF02787">
    <property type="entry name" value="CPSase_L_D3"/>
    <property type="match status" value="1"/>
</dbReference>
<dbReference type="InterPro" id="IPR033937">
    <property type="entry name" value="MGS_CPS_CarB"/>
</dbReference>
<dbReference type="AlphaFoldDB" id="A0A7S2ZVW2"/>
<feature type="domain" description="ATP-grasp" evidence="22">
    <location>
        <begin position="218"/>
        <end position="414"/>
    </location>
</feature>
<dbReference type="FunFam" id="3.30.470.20:FF:000007">
    <property type="entry name" value="Carbamoyl-phosphate synthase large chain"/>
    <property type="match status" value="1"/>
</dbReference>
<evidence type="ECO:0000256" key="4">
    <source>
        <dbReference type="ARBA" id="ARBA00012738"/>
    </source>
</evidence>
<evidence type="ECO:0000259" key="23">
    <source>
        <dbReference type="PROSITE" id="PS51855"/>
    </source>
</evidence>
<evidence type="ECO:0000256" key="16">
    <source>
        <dbReference type="ARBA" id="ARBA00044249"/>
    </source>
</evidence>
<dbReference type="EMBL" id="HBHW01027478">
    <property type="protein sequence ID" value="CAE0053247.1"/>
    <property type="molecule type" value="Transcribed_RNA"/>
</dbReference>
<dbReference type="Pfam" id="PF02142">
    <property type="entry name" value="MGS"/>
    <property type="match status" value="1"/>
</dbReference>
<dbReference type="GO" id="GO:0004087">
    <property type="term" value="F:carbamoyl-phosphate synthase (ammonia) activity"/>
    <property type="evidence" value="ECO:0007669"/>
    <property type="project" value="UniProtKB-EC"/>
</dbReference>
<evidence type="ECO:0000256" key="20">
    <source>
        <dbReference type="ARBA" id="ARBA00074190"/>
    </source>
</evidence>
<keyword evidence="13" id="KW-0665">Pyrimidine biosynthesis</keyword>
<evidence type="ECO:0000256" key="7">
    <source>
        <dbReference type="ARBA" id="ARBA00022605"/>
    </source>
</evidence>
<keyword evidence="7" id="KW-0028">Amino-acid biosynthesis</keyword>
<organism evidence="25">
    <name type="scientific">Rhodosorus marinus</name>
    <dbReference type="NCBI Taxonomy" id="101924"/>
    <lineage>
        <taxon>Eukaryota</taxon>
        <taxon>Rhodophyta</taxon>
        <taxon>Stylonematophyceae</taxon>
        <taxon>Stylonematales</taxon>
        <taxon>Stylonemataceae</taxon>
        <taxon>Rhodosorus</taxon>
    </lineage>
</organism>
<dbReference type="GO" id="GO:0004088">
    <property type="term" value="F:carbamoyl-phosphate synthase (glutamine-hydrolyzing) activity"/>
    <property type="evidence" value="ECO:0007669"/>
    <property type="project" value="UniProtKB-EC"/>
</dbReference>
<dbReference type="FunFam" id="1.10.1030.10:FF:000002">
    <property type="entry name" value="Carbamoyl-phosphate synthase large chain"/>
    <property type="match status" value="1"/>
</dbReference>
<accession>A0A7S2ZVW2</accession>
<comment type="similarity">
    <text evidence="3">Belongs to the CarB family.</text>
</comment>
<dbReference type="EC" id="6.3.5.5" evidence="4"/>
<dbReference type="InterPro" id="IPR011761">
    <property type="entry name" value="ATP-grasp"/>
</dbReference>
<evidence type="ECO:0000313" key="25">
    <source>
        <dbReference type="EMBL" id="CAE0053252.1"/>
    </source>
</evidence>
<dbReference type="InterPro" id="IPR005483">
    <property type="entry name" value="CPSase_dom"/>
</dbReference>
<dbReference type="GO" id="GO:0044205">
    <property type="term" value="P:'de novo' UMP biosynthetic process"/>
    <property type="evidence" value="ECO:0007669"/>
    <property type="project" value="UniProtKB-UniPathway"/>
</dbReference>
<keyword evidence="10 21" id="KW-0547">Nucleotide-binding</keyword>
<evidence type="ECO:0000256" key="12">
    <source>
        <dbReference type="ARBA" id="ARBA00022842"/>
    </source>
</evidence>
<reference evidence="25" key="1">
    <citation type="submission" date="2021-01" db="EMBL/GenBank/DDBJ databases">
        <authorList>
            <person name="Corre E."/>
            <person name="Pelletier E."/>
            <person name="Niang G."/>
            <person name="Scheremetjew M."/>
            <person name="Finn R."/>
            <person name="Kale V."/>
            <person name="Holt S."/>
            <person name="Cochrane G."/>
            <person name="Meng A."/>
            <person name="Brown T."/>
            <person name="Cohen L."/>
        </authorList>
    </citation>
    <scope>NUCLEOTIDE SEQUENCE</scope>
    <source>
        <strain evidence="25">CCMP 769</strain>
    </source>
</reference>
<dbReference type="FunFam" id="3.30.1490.20:FF:000001">
    <property type="entry name" value="Carbamoyl-phosphate synthase large chain"/>
    <property type="match status" value="1"/>
</dbReference>
<dbReference type="InterPro" id="IPR011607">
    <property type="entry name" value="MGS-like_dom"/>
</dbReference>
<dbReference type="InterPro" id="IPR058047">
    <property type="entry name" value="CPSase_preATP-grasp"/>
</dbReference>
<dbReference type="PROSITE" id="PS00866">
    <property type="entry name" value="CPSASE_1"/>
    <property type="match status" value="2"/>
</dbReference>
<evidence type="ECO:0000256" key="13">
    <source>
        <dbReference type="ARBA" id="ARBA00022975"/>
    </source>
</evidence>
<dbReference type="CDD" id="cd01424">
    <property type="entry name" value="MGS_CPS_II"/>
    <property type="match status" value="1"/>
</dbReference>
<dbReference type="PANTHER" id="PTHR11405">
    <property type="entry name" value="CARBAMOYLTRANSFERASE FAMILY MEMBER"/>
    <property type="match status" value="1"/>
</dbReference>
<dbReference type="SUPFAM" id="SSF52335">
    <property type="entry name" value="Methylglyoxal synthase-like"/>
    <property type="match status" value="1"/>
</dbReference>
<dbReference type="HAMAP" id="MF_01210_B">
    <property type="entry name" value="CPSase_L_chain_B"/>
    <property type="match status" value="1"/>
</dbReference>
<evidence type="ECO:0000256" key="3">
    <source>
        <dbReference type="ARBA" id="ARBA00009799"/>
    </source>
</evidence>
<dbReference type="FunFam" id="3.40.50.20:FF:000003">
    <property type="entry name" value="Carbamoyl-phosphate synthase large chain"/>
    <property type="match status" value="1"/>
</dbReference>
<comment type="cofactor">
    <cofactor evidence="1">
        <name>Mn(2+)</name>
        <dbReference type="ChEBI" id="CHEBI:29035"/>
    </cofactor>
</comment>
<comment type="pathway">
    <text evidence="2">Amino-acid biosynthesis; L-arginine biosynthesis; carbamoyl phosphate from bicarbonate: step 1/1.</text>
</comment>
<comment type="catalytic activity">
    <reaction evidence="19">
        <text>hydrogencarbonate + NH4(+) + 2 ATP = carbamoyl phosphate + 2 ADP + phosphate + 2 H(+)</text>
        <dbReference type="Rhea" id="RHEA:18029"/>
        <dbReference type="ChEBI" id="CHEBI:15378"/>
        <dbReference type="ChEBI" id="CHEBI:17544"/>
        <dbReference type="ChEBI" id="CHEBI:28938"/>
        <dbReference type="ChEBI" id="CHEBI:30616"/>
        <dbReference type="ChEBI" id="CHEBI:43474"/>
        <dbReference type="ChEBI" id="CHEBI:58228"/>
        <dbReference type="ChEBI" id="CHEBI:456216"/>
        <dbReference type="EC" id="6.3.4.16"/>
    </reaction>
</comment>
<evidence type="ECO:0000256" key="18">
    <source>
        <dbReference type="ARBA" id="ARBA00044334"/>
    </source>
</evidence>
<evidence type="ECO:0000256" key="14">
    <source>
        <dbReference type="ARBA" id="ARBA00023211"/>
    </source>
</evidence>
<dbReference type="Gene3D" id="1.10.1030.10">
    <property type="entry name" value="Carbamoyl-phosphate synthetase, large subunit oligomerisation domain"/>
    <property type="match status" value="1"/>
</dbReference>
<dbReference type="PANTHER" id="PTHR11405:SF53">
    <property type="entry name" value="CARBAMOYL-PHOSPHATE SYNTHASE [AMMONIA], MITOCHONDRIAL"/>
    <property type="match status" value="1"/>
</dbReference>
<dbReference type="GO" id="GO:0005737">
    <property type="term" value="C:cytoplasm"/>
    <property type="evidence" value="ECO:0007669"/>
    <property type="project" value="TreeGrafter"/>
</dbReference>
<dbReference type="SMART" id="SM01096">
    <property type="entry name" value="CPSase_L_D3"/>
    <property type="match status" value="1"/>
</dbReference>
<evidence type="ECO:0000256" key="9">
    <source>
        <dbReference type="ARBA" id="ARBA00022737"/>
    </source>
</evidence>
<dbReference type="NCBIfam" id="TIGR01369">
    <property type="entry name" value="CPSaseII_lrg"/>
    <property type="match status" value="1"/>
</dbReference>
<feature type="domain" description="MGS-like" evidence="23">
    <location>
        <begin position="1047"/>
        <end position="1187"/>
    </location>
</feature>
<dbReference type="PROSITE" id="PS50975">
    <property type="entry name" value="ATP_GRASP"/>
    <property type="match status" value="2"/>
</dbReference>
<evidence type="ECO:0000256" key="1">
    <source>
        <dbReference type="ARBA" id="ARBA00001936"/>
    </source>
</evidence>
<evidence type="ECO:0000256" key="15">
    <source>
        <dbReference type="ARBA" id="ARBA00044063"/>
    </source>
</evidence>
<keyword evidence="8" id="KW-0479">Metal-binding</keyword>
<keyword evidence="14" id="KW-0464">Manganese</keyword>
<proteinExistence type="inferred from homology"/>
<dbReference type="FunFam" id="3.40.50.20:FF:000001">
    <property type="entry name" value="Carbamoyl-phosphate synthase large chain"/>
    <property type="match status" value="1"/>
</dbReference>
<dbReference type="SMART" id="SM00851">
    <property type="entry name" value="MGS"/>
    <property type="match status" value="1"/>
</dbReference>
<dbReference type="NCBIfam" id="NF003671">
    <property type="entry name" value="PRK05294.1"/>
    <property type="match status" value="1"/>
</dbReference>
<dbReference type="FunFam" id="3.30.470.20:FF:000013">
    <property type="entry name" value="Carbamoyl-phosphate synthase large chain"/>
    <property type="match status" value="1"/>
</dbReference>
<dbReference type="PRINTS" id="PR00098">
    <property type="entry name" value="CPSASE"/>
</dbReference>
<dbReference type="InterPro" id="IPR005480">
    <property type="entry name" value="CPSase_lsu_oligo"/>
</dbReference>
<dbReference type="HAMAP" id="MF_01210_A">
    <property type="entry name" value="CPSase_L_chain_A"/>
    <property type="match status" value="1"/>
</dbReference>
<keyword evidence="11 21" id="KW-0067">ATP-binding</keyword>
<dbReference type="InterPro" id="IPR016185">
    <property type="entry name" value="PreATP-grasp_dom_sf"/>
</dbReference>
<dbReference type="EMBL" id="HBHW01027484">
    <property type="protein sequence ID" value="CAE0053252.1"/>
    <property type="molecule type" value="Transcribed_RNA"/>
</dbReference>
<keyword evidence="12" id="KW-0460">Magnesium</keyword>
<dbReference type="Gene3D" id="3.30.470.20">
    <property type="entry name" value="ATP-grasp fold, B domain"/>
    <property type="match status" value="2"/>
</dbReference>
<dbReference type="NCBIfam" id="NF009455">
    <property type="entry name" value="PRK12815.1"/>
    <property type="match status" value="1"/>
</dbReference>
<dbReference type="Gene3D" id="3.40.50.1380">
    <property type="entry name" value="Methylglyoxal synthase-like domain"/>
    <property type="match status" value="1"/>
</dbReference>
<evidence type="ECO:0000256" key="11">
    <source>
        <dbReference type="ARBA" id="ARBA00022840"/>
    </source>
</evidence>
<sequence>MAAFLLPSCLPSSGRPALSVSRGVSARGRSASVLMASSMEDLDGDADIESKMGKEEVARVRSQELNVSIEEYPEWIREFLVPPIALKKRTDLKKIMVIGAGPIIIGQACEFDYSGTQACKALRDEGYSVVLVNSNPATIMTDNDTADRIYIEPLTIEVLEKIIAKERPDALLPTMGGQTALNLSTRLATEGILDKYDVELIGAKLDAIAKGEDRLLFRSAMEKIGVPCCPSVIVNSLQEADAAAEEIGSYPLIIRPAYTLGGTGGGIAYNPEEYLEIAKGGLDASPVTQILVEKSLLGWKEYELEVMRDGADNVVIVCSIENIDPMGVHTGDSITVAPTLTLTDKEYQRLRDMSIAIIREIGVDTGGSNIQFAVNPDNGDVIVIEMNPRVSRSSALASKATGFPIAKLAAKLSVGLSLADIQNDITLKTPASFEPTLDYIVTKVPRFAFEKFPGASSVLSTQMKAVGEAMAIGRTFRESIQKCFRSLETGRAGWGFDSKKKEFPTKEDLMAALRIPTPERIFYIFNAFELGLTVEEIYDISRYDPWVLHNLRSIYDTGMGLQGRLLEEIGAEELFEMKSMGFSDVQIAELCNVSETEVRQRRKALGLKPVYKTVDTCASEFEAYTPYLYSTYESTSVWGEDIAAGFSSEVPPPSGKNKVVILGGGPNRIGQGIEFDYCCVHACFELREQGFETVMINSNPETVSTDYDTSDRLYFEPLTLEDVVAVLEAEQPDGIIVQFGGQTPLKLAVPLQRYLASDEAKEAGLGHTKILGTSPDSIDAAEDRDRFAAILDELGIRQPANGLATSMAEAKDAADRIGYPVVVRPSYVLGGRGMEIVYDEEELAKYMTADVVVESEHPVLIDRFLTNATEVDVDALADSEGNVVIGGIMEHIEEAGIHSGDSACSLPTVSISYNAMVTIRGWSVALAKRLKVVGLMNIQWAVQGEDVYILEANPRASRTVPFVSKAIGKPLAKLASRLMAGSTLDELDFKTEIIPRHIAVKEAVLPFSKFQGADIILSPEMRSTGEVMGIDTSFGAAFYKAQIAAGLSLPTEGSIFMSANDRDKPACLNIAKDFLDMGYKILATRGTFSFLVKNGLNPPEVEMVLKVHEGRPHVIDSLKSHNISLFIMTPASDEHPSSGREVRRTAVMNKIPVVTTVSGARATAQALRLLKSQPVEVQAMQDYHPSS</sequence>
<evidence type="ECO:0000256" key="2">
    <source>
        <dbReference type="ARBA" id="ARBA00005077"/>
    </source>
</evidence>
<dbReference type="SUPFAM" id="SSF52440">
    <property type="entry name" value="PreATP-grasp domain"/>
    <property type="match status" value="2"/>
</dbReference>
<evidence type="ECO:0000256" key="21">
    <source>
        <dbReference type="PROSITE-ProRule" id="PRU00409"/>
    </source>
</evidence>
<name>A0A7S2ZVW2_9RHOD</name>
<evidence type="ECO:0000313" key="24">
    <source>
        <dbReference type="EMBL" id="CAE0053247.1"/>
    </source>
</evidence>
<keyword evidence="5" id="KW-0055">Arginine biosynthesis</keyword>
<feature type="domain" description="ATP-grasp" evidence="22">
    <location>
        <begin position="788"/>
        <end position="980"/>
    </location>
</feature>
<dbReference type="Pfam" id="PF25596">
    <property type="entry name" value="CPSase_L_D1"/>
    <property type="match status" value="2"/>
</dbReference>